<gene>
    <name evidence="12" type="ORF">CA7LBN_001979</name>
</gene>
<comment type="subcellular location">
    <subcellularLocation>
        <location evidence="11">Nucleus</location>
        <location evidence="11">Nuclear pore complex</location>
    </subcellularLocation>
    <subcellularLocation>
        <location evidence="11">Nucleus membrane</location>
    </subcellularLocation>
</comment>
<dbReference type="GO" id="GO:0000973">
    <property type="term" value="P:post-transcriptional tethering of RNA polymerase II gene DNA at nuclear periphery"/>
    <property type="evidence" value="ECO:0007669"/>
    <property type="project" value="TreeGrafter"/>
</dbReference>
<evidence type="ECO:0000313" key="12">
    <source>
        <dbReference type="EMBL" id="QWW23178.1"/>
    </source>
</evidence>
<protein>
    <recommendedName>
        <fullName evidence="11">Nuclear pore complex protein</fullName>
    </recommendedName>
</protein>
<dbReference type="GO" id="GO:0006606">
    <property type="term" value="P:protein import into nucleus"/>
    <property type="evidence" value="ECO:0007669"/>
    <property type="project" value="TreeGrafter"/>
</dbReference>
<keyword evidence="3" id="KW-0507">mRNA processing</keyword>
<dbReference type="EMBL" id="CP076750">
    <property type="protein sequence ID" value="QWW23178.1"/>
    <property type="molecule type" value="Genomic_DNA"/>
</dbReference>
<reference evidence="12" key="1">
    <citation type="submission" date="2021-06" db="EMBL/GenBank/DDBJ databases">
        <title>Candida auris outbreak in lebanese hospital.</title>
        <authorList>
            <person name="Finianos M."/>
        </authorList>
    </citation>
    <scope>NUCLEOTIDE SEQUENCE</scope>
    <source>
        <strain evidence="12">CA7LBN</strain>
    </source>
</reference>
<dbReference type="Proteomes" id="UP000825438">
    <property type="component" value="Chromosome II"/>
</dbReference>
<dbReference type="GO" id="GO:0017056">
    <property type="term" value="F:structural constituent of nuclear pore"/>
    <property type="evidence" value="ECO:0007669"/>
    <property type="project" value="UniProtKB-UniRule"/>
</dbReference>
<evidence type="ECO:0000256" key="1">
    <source>
        <dbReference type="ARBA" id="ARBA00006164"/>
    </source>
</evidence>
<dbReference type="Gene3D" id="1.20.190.50">
    <property type="match status" value="1"/>
</dbReference>
<evidence type="ECO:0000256" key="2">
    <source>
        <dbReference type="ARBA" id="ARBA00022448"/>
    </source>
</evidence>
<comment type="function">
    <text evidence="11">Functions as a component of the nuclear pore complex (NPC).</text>
</comment>
<dbReference type="Gene3D" id="1.10.3450.20">
    <property type="match status" value="1"/>
</dbReference>
<dbReference type="PANTHER" id="PTHR13003">
    <property type="entry name" value="NUP107-RELATED"/>
    <property type="match status" value="1"/>
</dbReference>
<keyword evidence="7 11" id="KW-0811">Translocation</keyword>
<proteinExistence type="inferred from homology"/>
<dbReference type="GO" id="GO:0005681">
    <property type="term" value="C:spliceosomal complex"/>
    <property type="evidence" value="ECO:0007669"/>
    <property type="project" value="UniProtKB-KW"/>
</dbReference>
<evidence type="ECO:0000256" key="10">
    <source>
        <dbReference type="ARBA" id="ARBA00023242"/>
    </source>
</evidence>
<keyword evidence="8 11" id="KW-0906">Nuclear pore complex</keyword>
<keyword evidence="6" id="KW-0653">Protein transport</keyword>
<keyword evidence="10 11" id="KW-0539">Nucleus</keyword>
<evidence type="ECO:0000256" key="11">
    <source>
        <dbReference type="RuleBase" id="RU365072"/>
    </source>
</evidence>
<dbReference type="Pfam" id="PF04121">
    <property type="entry name" value="Nup84_Nup100"/>
    <property type="match status" value="1"/>
</dbReference>
<comment type="subunit">
    <text evidence="11">Part of the nuclear pore complex (NPC).</text>
</comment>
<evidence type="ECO:0000256" key="7">
    <source>
        <dbReference type="ARBA" id="ARBA00023010"/>
    </source>
</evidence>
<sequence length="986" mass="113338">MDKRRAENKAYLIGPIVRHRIQDSLFYKEKLYLTNESSIVPVIVEHVHSVGGTDEAGRPSPFLCCLLRLLELEPSPAIIQLLLTQNGYNEFKYLTALALVYCRLVFDAKEMYALYDEYIKDYRKLRMQLKTPRFENDLPIHYKLVHMDEWVDMLVEEESVVDLTLPYIAPRKVYVEKGEAEVRVYGGGNDSEDDSYETYPGAMEESTIFADPLSEPAETQFARVLENYRLGNAGDDPFAIVKSFTGISAKIALAMNQKLGTDEDAKSEFENWNLETKLWHLFELLYSFRLSENKQFDAPSYASLRVQREAFLSKNPKLKEMLLIIQWLQYNSPGCALEPLQDSQKSKWLQTTLKAKTRALSAIANAGGNSSQLVTNIDSDAPLRENKQIAPEDTETDSVVFSQIYQILLTGDYQGASDLANETGNYTLGLILLGAIQDYYDPVVDKVPGDDEDMEIDTDQAEPSGIRHKYLWQQTVYKLSQEKNINYYERLIYSFLSGGDLTENVKFSEHSWEECLLVYLYQLLTYHILVFVEKLIPEDEKLRTVSMPTPQFQSVDDILNTISQKKNQSENPFRVIMGSIMIDQLNIFLHNAFKADQADIAQDYQLLRILTHLAVMTVILNVHDGSKTPTRIITRYISRLSDLGLEDLVPVYMTFIPDEKDVRECYSIFLSTITDPEKRARQLSILNRFDVSSVGDETPASSATEDIPDNDNKIYNVLKRTVERVMLETEDHYNQNGDVVIADTVVDPTDVKLYRAVDWLFDKDMYEDAINATKVLMRRFLLTGRVKAVQSFSANKNFKTLLKDYDFYVQTKSLDGNSPPAIVSEEVRQELLQYQDLVETLELLNQWKSFVGTDINSSQFSEFWKSKDLEKSIQKTIHKLRNLISTWFKDAATSSMDEESTEIYEEYRNIYVPYFIIELLQVLQQSRRTDWKYMRQAFNLINEIADDSANDYLQRFISCGRLNEFVCLTGDIAIVASEKGLKGIFA</sequence>
<evidence type="ECO:0000256" key="6">
    <source>
        <dbReference type="ARBA" id="ARBA00022927"/>
    </source>
</evidence>
<dbReference type="GO" id="GO:0006406">
    <property type="term" value="P:mRNA export from nucleus"/>
    <property type="evidence" value="ECO:0007669"/>
    <property type="project" value="TreeGrafter"/>
</dbReference>
<name>A0A8F2W005_CANAR</name>
<evidence type="ECO:0000256" key="4">
    <source>
        <dbReference type="ARBA" id="ARBA00022728"/>
    </source>
</evidence>
<dbReference type="GO" id="GO:0008380">
    <property type="term" value="P:RNA splicing"/>
    <property type="evidence" value="ECO:0007669"/>
    <property type="project" value="UniProtKB-KW"/>
</dbReference>
<dbReference type="GO" id="GO:0031080">
    <property type="term" value="C:nuclear pore outer ring"/>
    <property type="evidence" value="ECO:0007669"/>
    <property type="project" value="TreeGrafter"/>
</dbReference>
<comment type="similarity">
    <text evidence="11">Belongs to the nucleoporin Nup84/Nup107 family.</text>
</comment>
<dbReference type="InterPro" id="IPR005037">
    <property type="entry name" value="PRP38"/>
</dbReference>
<keyword evidence="2 11" id="KW-0813">Transport</keyword>
<keyword evidence="4" id="KW-0747">Spliceosome</keyword>
<dbReference type="InterPro" id="IPR007252">
    <property type="entry name" value="Nup84/Nup107"/>
</dbReference>
<keyword evidence="9" id="KW-0508">mRNA splicing</keyword>
<keyword evidence="5" id="KW-0509">mRNA transport</keyword>
<dbReference type="AlphaFoldDB" id="A0A8F2W005"/>
<dbReference type="PANTHER" id="PTHR13003:SF2">
    <property type="entry name" value="NUCLEAR PORE COMPLEX PROTEIN NUP107"/>
    <property type="match status" value="1"/>
</dbReference>
<evidence type="ECO:0000256" key="9">
    <source>
        <dbReference type="ARBA" id="ARBA00023187"/>
    </source>
</evidence>
<evidence type="ECO:0000256" key="5">
    <source>
        <dbReference type="ARBA" id="ARBA00022816"/>
    </source>
</evidence>
<evidence type="ECO:0000256" key="3">
    <source>
        <dbReference type="ARBA" id="ARBA00022664"/>
    </source>
</evidence>
<dbReference type="Pfam" id="PF03371">
    <property type="entry name" value="PRP38"/>
    <property type="match status" value="1"/>
</dbReference>
<accession>A0A8F2W005</accession>
<evidence type="ECO:0000256" key="8">
    <source>
        <dbReference type="ARBA" id="ARBA00023132"/>
    </source>
</evidence>
<dbReference type="GO" id="GO:0031965">
    <property type="term" value="C:nuclear membrane"/>
    <property type="evidence" value="ECO:0007669"/>
    <property type="project" value="UniProtKB-SubCell"/>
</dbReference>
<dbReference type="GO" id="GO:0006397">
    <property type="term" value="P:mRNA processing"/>
    <property type="evidence" value="ECO:0007669"/>
    <property type="project" value="UniProtKB-KW"/>
</dbReference>
<keyword evidence="11" id="KW-0472">Membrane</keyword>
<organism evidence="12">
    <name type="scientific">Candidozyma auris</name>
    <name type="common">Yeast</name>
    <name type="synonym">Candida auris</name>
    <dbReference type="NCBI Taxonomy" id="498019"/>
    <lineage>
        <taxon>Eukaryota</taxon>
        <taxon>Fungi</taxon>
        <taxon>Dikarya</taxon>
        <taxon>Ascomycota</taxon>
        <taxon>Saccharomycotina</taxon>
        <taxon>Pichiomycetes</taxon>
        <taxon>Metschnikowiaceae</taxon>
        <taxon>Candidozyma</taxon>
    </lineage>
</organism>
<comment type="similarity">
    <text evidence="1">Belongs to the PRP38 family.</text>
</comment>